<dbReference type="SMART" id="SM00450">
    <property type="entry name" value="RHOD"/>
    <property type="match status" value="1"/>
</dbReference>
<dbReference type="PANTHER" id="PTHR44086">
    <property type="entry name" value="THIOSULFATE SULFURTRANSFERASE RDL2, MITOCHONDRIAL-RELATED"/>
    <property type="match status" value="1"/>
</dbReference>
<dbReference type="PROSITE" id="PS50206">
    <property type="entry name" value="RHODANESE_3"/>
    <property type="match status" value="1"/>
</dbReference>
<keyword evidence="4" id="KW-1185">Reference proteome</keyword>
<dbReference type="EMBL" id="JAWCUA010000001">
    <property type="protein sequence ID" value="MDU0111969.1"/>
    <property type="molecule type" value="Genomic_DNA"/>
</dbReference>
<proteinExistence type="predicted"/>
<dbReference type="Pfam" id="PF00581">
    <property type="entry name" value="Rhodanese"/>
    <property type="match status" value="1"/>
</dbReference>
<comment type="caution">
    <text evidence="2">The sequence shown here is derived from an EMBL/GenBank/DDBJ whole genome shotgun (WGS) entry which is preliminary data.</text>
</comment>
<reference evidence="2 4" key="1">
    <citation type="submission" date="2023-10" db="EMBL/GenBank/DDBJ databases">
        <title>Psychrosphaera aquimaarina strain SW33 isolated from seawater.</title>
        <authorList>
            <person name="Bayburt H."/>
            <person name="Kim J.M."/>
            <person name="Choi B.J."/>
            <person name="Jeon C.O."/>
        </authorList>
    </citation>
    <scope>NUCLEOTIDE SEQUENCE [LARGE SCALE GENOMIC DNA]</scope>
    <source>
        <strain evidence="2 4">KCTC 52743</strain>
    </source>
</reference>
<gene>
    <name evidence="2" type="ORF">RT723_02900</name>
    <name evidence="3" type="ORF">RT723_02960</name>
</gene>
<dbReference type="InterPro" id="IPR036873">
    <property type="entry name" value="Rhodanese-like_dom_sf"/>
</dbReference>
<dbReference type="EMBL" id="JAWCUA010000001">
    <property type="protein sequence ID" value="MDU0111978.1"/>
    <property type="molecule type" value="Genomic_DNA"/>
</dbReference>
<sequence length="127" mass="14072">MIKSAAEIVQNVKSQITEVTVDDLATHLANDIVLIDVREPEEFKESHIAGAVNFPRGVLEMKLQMHPEFKDAESPLDEMNKFDIYLICRSGARSALAAASLQSMGFNSVFSVNGGMMEWTNKGFHTL</sequence>
<feature type="domain" description="Rhodanese" evidence="1">
    <location>
        <begin position="28"/>
        <end position="127"/>
    </location>
</feature>
<accession>A0ABU3QX06</accession>
<evidence type="ECO:0000313" key="4">
    <source>
        <dbReference type="Proteomes" id="UP001257914"/>
    </source>
</evidence>
<evidence type="ECO:0000259" key="1">
    <source>
        <dbReference type="PROSITE" id="PS50206"/>
    </source>
</evidence>
<name>A0ABU3QX06_9GAMM</name>
<dbReference type="CDD" id="cd00158">
    <property type="entry name" value="RHOD"/>
    <property type="match status" value="1"/>
</dbReference>
<dbReference type="SUPFAM" id="SSF52821">
    <property type="entry name" value="Rhodanese/Cell cycle control phosphatase"/>
    <property type="match status" value="1"/>
</dbReference>
<dbReference type="Proteomes" id="UP001257914">
    <property type="component" value="Unassembled WGS sequence"/>
</dbReference>
<protein>
    <submittedName>
        <fullName evidence="2">Rhodanese-like domain-containing protein</fullName>
    </submittedName>
</protein>
<dbReference type="InterPro" id="IPR001763">
    <property type="entry name" value="Rhodanese-like_dom"/>
</dbReference>
<evidence type="ECO:0000313" key="3">
    <source>
        <dbReference type="EMBL" id="MDU0111978.1"/>
    </source>
</evidence>
<evidence type="ECO:0000313" key="2">
    <source>
        <dbReference type="EMBL" id="MDU0111969.1"/>
    </source>
</evidence>
<dbReference type="PANTHER" id="PTHR44086:SF10">
    <property type="entry name" value="THIOSULFATE SULFURTRANSFERASE_RHODANESE-LIKE DOMAIN-CONTAINING PROTEIN 3"/>
    <property type="match status" value="1"/>
</dbReference>
<dbReference type="Gene3D" id="3.40.250.10">
    <property type="entry name" value="Rhodanese-like domain"/>
    <property type="match status" value="1"/>
</dbReference>
<organism evidence="2 4">
    <name type="scientific">Psychrosphaera aquimarina</name>
    <dbReference type="NCBI Taxonomy" id="2044854"/>
    <lineage>
        <taxon>Bacteria</taxon>
        <taxon>Pseudomonadati</taxon>
        <taxon>Pseudomonadota</taxon>
        <taxon>Gammaproteobacteria</taxon>
        <taxon>Alteromonadales</taxon>
        <taxon>Pseudoalteromonadaceae</taxon>
        <taxon>Psychrosphaera</taxon>
    </lineage>
</organism>
<dbReference type="RefSeq" id="WP_252731789.1">
    <property type="nucleotide sequence ID" value="NZ_JAWCUA010000001.1"/>
</dbReference>